<dbReference type="AlphaFoldDB" id="A0AAV8XWH6"/>
<reference evidence="3" key="1">
    <citation type="journal article" date="2023" name="Insect Mol. Biol.">
        <title>Genome sequencing provides insights into the evolution of gene families encoding plant cell wall-degrading enzymes in longhorned beetles.</title>
        <authorList>
            <person name="Shin N.R."/>
            <person name="Okamura Y."/>
            <person name="Kirsch R."/>
            <person name="Pauchet Y."/>
        </authorList>
    </citation>
    <scope>NUCLEOTIDE SEQUENCE</scope>
    <source>
        <strain evidence="3">AMC_N1</strain>
    </source>
</reference>
<evidence type="ECO:0000256" key="1">
    <source>
        <dbReference type="SAM" id="MobiDB-lite"/>
    </source>
</evidence>
<keyword evidence="2" id="KW-0732">Signal</keyword>
<feature type="chain" id="PRO_5043720593" description="Secreted protein" evidence="2">
    <location>
        <begin position="16"/>
        <end position="117"/>
    </location>
</feature>
<proteinExistence type="predicted"/>
<feature type="compositionally biased region" description="Basic and acidic residues" evidence="1">
    <location>
        <begin position="106"/>
        <end position="117"/>
    </location>
</feature>
<sequence>MPALFGLVFAITASASYPPVTSASASVMTPKRRDKNAVRTQISAAAGTRYAPPVARDPGVRFDFRFGPPSFAKKGCRRRPPQDRGGRIESKQLNGAVGSDTIATRSDVRREITPLNG</sequence>
<feature type="region of interest" description="Disordered" evidence="1">
    <location>
        <begin position="71"/>
        <end position="117"/>
    </location>
</feature>
<organism evidence="3 4">
    <name type="scientific">Aromia moschata</name>
    <dbReference type="NCBI Taxonomy" id="1265417"/>
    <lineage>
        <taxon>Eukaryota</taxon>
        <taxon>Metazoa</taxon>
        <taxon>Ecdysozoa</taxon>
        <taxon>Arthropoda</taxon>
        <taxon>Hexapoda</taxon>
        <taxon>Insecta</taxon>
        <taxon>Pterygota</taxon>
        <taxon>Neoptera</taxon>
        <taxon>Endopterygota</taxon>
        <taxon>Coleoptera</taxon>
        <taxon>Polyphaga</taxon>
        <taxon>Cucujiformia</taxon>
        <taxon>Chrysomeloidea</taxon>
        <taxon>Cerambycidae</taxon>
        <taxon>Cerambycinae</taxon>
        <taxon>Callichromatini</taxon>
        <taxon>Aromia</taxon>
    </lineage>
</organism>
<protein>
    <recommendedName>
        <fullName evidence="5">Secreted protein</fullName>
    </recommendedName>
</protein>
<name>A0AAV8XWH6_9CUCU</name>
<feature type="signal peptide" evidence="2">
    <location>
        <begin position="1"/>
        <end position="15"/>
    </location>
</feature>
<feature type="compositionally biased region" description="Basic and acidic residues" evidence="1">
    <location>
        <begin position="80"/>
        <end position="90"/>
    </location>
</feature>
<evidence type="ECO:0000313" key="3">
    <source>
        <dbReference type="EMBL" id="KAJ8942627.1"/>
    </source>
</evidence>
<keyword evidence="4" id="KW-1185">Reference proteome</keyword>
<evidence type="ECO:0000313" key="4">
    <source>
        <dbReference type="Proteomes" id="UP001162162"/>
    </source>
</evidence>
<gene>
    <name evidence="3" type="ORF">NQ318_013340</name>
</gene>
<accession>A0AAV8XWH6</accession>
<dbReference type="Proteomes" id="UP001162162">
    <property type="component" value="Unassembled WGS sequence"/>
</dbReference>
<dbReference type="EMBL" id="JAPWTK010000318">
    <property type="protein sequence ID" value="KAJ8942627.1"/>
    <property type="molecule type" value="Genomic_DNA"/>
</dbReference>
<comment type="caution">
    <text evidence="3">The sequence shown here is derived from an EMBL/GenBank/DDBJ whole genome shotgun (WGS) entry which is preliminary data.</text>
</comment>
<evidence type="ECO:0008006" key="5">
    <source>
        <dbReference type="Google" id="ProtNLM"/>
    </source>
</evidence>
<evidence type="ECO:0000256" key="2">
    <source>
        <dbReference type="SAM" id="SignalP"/>
    </source>
</evidence>